<name>A0AAU2VRV4_9ACTN</name>
<dbReference type="AlphaFoldDB" id="A0AAU2VRV4"/>
<sequence length="171" mass="18557">MIDDARELADDWESIRQGYYLGEHDETVLSCAERLDAARAAVPRAPDATAFFTLGLVLMYGHAIWDAEPEVADRASVALLAVASDPGLANGACDHPAHPCDDGDPDGRLESFGMLLSLLAGDSEYRWEDLDESGGGPDRGARWRCPHNVAGFARWAGAAIRDRSRSDETDR</sequence>
<reference evidence="1" key="1">
    <citation type="submission" date="2022-10" db="EMBL/GenBank/DDBJ databases">
        <title>The complete genomes of actinobacterial strains from the NBC collection.</title>
        <authorList>
            <person name="Joergensen T.S."/>
            <person name="Alvarez Arevalo M."/>
            <person name="Sterndorff E.B."/>
            <person name="Faurdal D."/>
            <person name="Vuksanovic O."/>
            <person name="Mourched A.-S."/>
            <person name="Charusanti P."/>
            <person name="Shaw S."/>
            <person name="Blin K."/>
            <person name="Weber T."/>
        </authorList>
    </citation>
    <scope>NUCLEOTIDE SEQUENCE</scope>
    <source>
        <strain evidence="1">NBC_00008</strain>
    </source>
</reference>
<organism evidence="1">
    <name type="scientific">Streptomyces sp. NBC_00008</name>
    <dbReference type="NCBI Taxonomy" id="2903610"/>
    <lineage>
        <taxon>Bacteria</taxon>
        <taxon>Bacillati</taxon>
        <taxon>Actinomycetota</taxon>
        <taxon>Actinomycetes</taxon>
        <taxon>Kitasatosporales</taxon>
        <taxon>Streptomycetaceae</taxon>
        <taxon>Streptomyces</taxon>
    </lineage>
</organism>
<protein>
    <submittedName>
        <fullName evidence="1">Uncharacterized protein</fullName>
    </submittedName>
</protein>
<gene>
    <name evidence="1" type="ORF">OG398_18075</name>
</gene>
<evidence type="ECO:0000313" key="1">
    <source>
        <dbReference type="EMBL" id="WTW70038.1"/>
    </source>
</evidence>
<accession>A0AAU2VRV4</accession>
<proteinExistence type="predicted"/>
<dbReference type="EMBL" id="CP108313">
    <property type="protein sequence ID" value="WTW70038.1"/>
    <property type="molecule type" value="Genomic_DNA"/>
</dbReference>